<proteinExistence type="predicted"/>
<accession>A0A6G1E507</accession>
<gene>
    <name evidence="2" type="ORF">E2562_029796</name>
</gene>
<evidence type="ECO:0000256" key="1">
    <source>
        <dbReference type="SAM" id="MobiDB-lite"/>
    </source>
</evidence>
<name>A0A6G1E507_9ORYZ</name>
<dbReference type="EMBL" id="SPHZ02000005">
    <property type="protein sequence ID" value="KAF0919572.1"/>
    <property type="molecule type" value="Genomic_DNA"/>
</dbReference>
<organism evidence="2 3">
    <name type="scientific">Oryza meyeriana var. granulata</name>
    <dbReference type="NCBI Taxonomy" id="110450"/>
    <lineage>
        <taxon>Eukaryota</taxon>
        <taxon>Viridiplantae</taxon>
        <taxon>Streptophyta</taxon>
        <taxon>Embryophyta</taxon>
        <taxon>Tracheophyta</taxon>
        <taxon>Spermatophyta</taxon>
        <taxon>Magnoliopsida</taxon>
        <taxon>Liliopsida</taxon>
        <taxon>Poales</taxon>
        <taxon>Poaceae</taxon>
        <taxon>BOP clade</taxon>
        <taxon>Oryzoideae</taxon>
        <taxon>Oryzeae</taxon>
        <taxon>Oryzinae</taxon>
        <taxon>Oryza</taxon>
        <taxon>Oryza meyeriana</taxon>
    </lineage>
</organism>
<sequence length="95" mass="10320">MAKALPARRRIVDRKGAPTAPTESRGAVWTKAAREDAGWGGDQERRRGRRGGIEGEGSSAGGAFRICATGQRREAARKAGGFEKPFGFIYREKGW</sequence>
<comment type="caution">
    <text evidence="2">The sequence shown here is derived from an EMBL/GenBank/DDBJ whole genome shotgun (WGS) entry which is preliminary data.</text>
</comment>
<feature type="compositionally biased region" description="Basic residues" evidence="1">
    <location>
        <begin position="1"/>
        <end position="12"/>
    </location>
</feature>
<evidence type="ECO:0000313" key="2">
    <source>
        <dbReference type="EMBL" id="KAF0919572.1"/>
    </source>
</evidence>
<dbReference type="Proteomes" id="UP000479710">
    <property type="component" value="Unassembled WGS sequence"/>
</dbReference>
<feature type="region of interest" description="Disordered" evidence="1">
    <location>
        <begin position="1"/>
        <end position="65"/>
    </location>
</feature>
<feature type="compositionally biased region" description="Basic and acidic residues" evidence="1">
    <location>
        <begin position="32"/>
        <end position="45"/>
    </location>
</feature>
<reference evidence="2 3" key="1">
    <citation type="submission" date="2019-11" db="EMBL/GenBank/DDBJ databases">
        <title>Whole genome sequence of Oryza granulata.</title>
        <authorList>
            <person name="Li W."/>
        </authorList>
    </citation>
    <scope>NUCLEOTIDE SEQUENCE [LARGE SCALE GENOMIC DNA]</scope>
    <source>
        <strain evidence="3">cv. Menghai</strain>
        <tissue evidence="2">Leaf</tissue>
    </source>
</reference>
<protein>
    <submittedName>
        <fullName evidence="2">Uncharacterized protein</fullName>
    </submittedName>
</protein>
<keyword evidence="3" id="KW-1185">Reference proteome</keyword>
<dbReference type="AlphaFoldDB" id="A0A6G1E507"/>
<evidence type="ECO:0000313" key="3">
    <source>
        <dbReference type="Proteomes" id="UP000479710"/>
    </source>
</evidence>